<comment type="caution">
    <text evidence="3">The sequence shown here is derived from an EMBL/GenBank/DDBJ whole genome shotgun (WGS) entry which is preliminary data.</text>
</comment>
<keyword evidence="2" id="KW-0812">Transmembrane</keyword>
<keyword evidence="2" id="KW-1133">Transmembrane helix</keyword>
<name>A0A0G1KNN8_9BACT</name>
<reference evidence="3 4" key="1">
    <citation type="journal article" date="2015" name="Nature">
        <title>rRNA introns, odd ribosomes, and small enigmatic genomes across a large radiation of phyla.</title>
        <authorList>
            <person name="Brown C.T."/>
            <person name="Hug L.A."/>
            <person name="Thomas B.C."/>
            <person name="Sharon I."/>
            <person name="Castelle C.J."/>
            <person name="Singh A."/>
            <person name="Wilkins M.J."/>
            <person name="Williams K.H."/>
            <person name="Banfield J.F."/>
        </authorList>
    </citation>
    <scope>NUCLEOTIDE SEQUENCE [LARGE SCALE GENOMIC DNA]</scope>
</reference>
<dbReference type="EMBL" id="LCIE01000004">
    <property type="protein sequence ID" value="KKT49584.1"/>
    <property type="molecule type" value="Genomic_DNA"/>
</dbReference>
<feature type="coiled-coil region" evidence="1">
    <location>
        <begin position="308"/>
        <end position="335"/>
    </location>
</feature>
<accession>A0A0G1KNN8</accession>
<proteinExistence type="predicted"/>
<evidence type="ECO:0000313" key="3">
    <source>
        <dbReference type="EMBL" id="KKT49584.1"/>
    </source>
</evidence>
<evidence type="ECO:0000256" key="1">
    <source>
        <dbReference type="SAM" id="Coils"/>
    </source>
</evidence>
<gene>
    <name evidence="3" type="ORF">UW41_C0004G0005</name>
</gene>
<evidence type="ECO:0000256" key="2">
    <source>
        <dbReference type="SAM" id="Phobius"/>
    </source>
</evidence>
<keyword evidence="2" id="KW-0472">Membrane</keyword>
<dbReference type="STRING" id="1618392.UW41_C0004G0005"/>
<dbReference type="AlphaFoldDB" id="A0A0G1KNN8"/>
<protein>
    <recommendedName>
        <fullName evidence="5">DUF916 domain-containing protein</fullName>
    </recommendedName>
</protein>
<keyword evidence="1" id="KW-0175">Coiled coil</keyword>
<evidence type="ECO:0008006" key="5">
    <source>
        <dbReference type="Google" id="ProtNLM"/>
    </source>
</evidence>
<evidence type="ECO:0000313" key="4">
    <source>
        <dbReference type="Proteomes" id="UP000034172"/>
    </source>
</evidence>
<sequence length="335" mass="36649">MKKSAHKLNTRVLFFSITVAIAVGAICPSPFSLVTPVSAQSVITAIPPRLVLQGKPGETITAQLKVRNDSEEAQNYTVAVEDFIVYDKQGTPIPVANSVGNRWSLASWVLAPDMIPVDTKTTQVVNIKIKVPLTALPGGHYAMLTYMPNADVKPGQMKKTAAIIGQRVGTLIYFTVSGPVTEKLNILKFSVPQFSEQGPVNFSGALESLSDVHITPKGDITISDPLNSKVATVPVEVGSIFPETEREFVSSWNQKWGWGKYRADLNLAYGTTGAVATATIFFWLFPIRLVIYSLVAIISVLTVIVLLNKRSKRHQEQLEAEVTELKKELEEIEGK</sequence>
<organism evidence="3 4">
    <name type="scientific">Candidatus Collierbacteria bacterium GW2011_GWC2_44_18</name>
    <dbReference type="NCBI Taxonomy" id="1618392"/>
    <lineage>
        <taxon>Bacteria</taxon>
        <taxon>Candidatus Collieribacteriota</taxon>
    </lineage>
</organism>
<feature type="transmembrane region" description="Helical" evidence="2">
    <location>
        <begin position="280"/>
        <end position="307"/>
    </location>
</feature>
<dbReference type="Proteomes" id="UP000034172">
    <property type="component" value="Unassembled WGS sequence"/>
</dbReference>